<dbReference type="RefSeq" id="WP_136548757.1">
    <property type="nucleotide sequence ID" value="NZ_CP031093.1"/>
</dbReference>
<protein>
    <submittedName>
        <fullName evidence="2">Uncharacterized protein</fullName>
    </submittedName>
</protein>
<reference evidence="2 3" key="1">
    <citation type="submission" date="2018-07" db="EMBL/GenBank/DDBJ databases">
        <title>Marsedoiliclastica nanhaica gen. nov. sp. nov., a novel marine hydrocarbonoclastic bacterium isolated from an in-situ enriched hydrocarbon-degrading consortium in deep-sea sediment.</title>
        <authorList>
            <person name="Dong C."/>
            <person name="Ma T."/>
            <person name="Liu R."/>
            <person name="Shao Z."/>
        </authorList>
    </citation>
    <scope>NUCLEOTIDE SEQUENCE [LARGE SCALE GENOMIC DNA]</scope>
    <source>
        <strain evidence="3">soil36-7</strain>
    </source>
</reference>
<evidence type="ECO:0000256" key="1">
    <source>
        <dbReference type="SAM" id="Phobius"/>
    </source>
</evidence>
<keyword evidence="1" id="KW-0472">Membrane</keyword>
<proteinExistence type="predicted"/>
<keyword evidence="3" id="KW-1185">Reference proteome</keyword>
<feature type="transmembrane region" description="Helical" evidence="1">
    <location>
        <begin position="59"/>
        <end position="82"/>
    </location>
</feature>
<sequence length="123" mass="13552">MKTYSTAMHTPAQTAYYRAVNRFIGAIAVGAAAWLVVLCMQGAVLLYDAPATLGRAAGWVSWLTYPPAALETVVGAMLLLVFRPREGKDRIVRYTSPEKFQRARWMCYGIVVAPLPFAVAWLA</sequence>
<keyword evidence="1" id="KW-1133">Transmembrane helix</keyword>
<dbReference type="EMBL" id="CP031093">
    <property type="protein sequence ID" value="QCF26035.1"/>
    <property type="molecule type" value="Genomic_DNA"/>
</dbReference>
<dbReference type="AlphaFoldDB" id="A0A4P7XH25"/>
<accession>A0A4P7XH25</accession>
<feature type="transmembrane region" description="Helical" evidence="1">
    <location>
        <begin position="23"/>
        <end position="47"/>
    </location>
</feature>
<organism evidence="2 3">
    <name type="scientific">Hydrocarboniclastica marina</name>
    <dbReference type="NCBI Taxonomy" id="2259620"/>
    <lineage>
        <taxon>Bacteria</taxon>
        <taxon>Pseudomonadati</taxon>
        <taxon>Pseudomonadota</taxon>
        <taxon>Gammaproteobacteria</taxon>
        <taxon>Alteromonadales</taxon>
        <taxon>Alteromonadaceae</taxon>
        <taxon>Hydrocarboniclastica</taxon>
    </lineage>
</organism>
<feature type="transmembrane region" description="Helical" evidence="1">
    <location>
        <begin position="103"/>
        <end position="122"/>
    </location>
</feature>
<dbReference type="Proteomes" id="UP000298049">
    <property type="component" value="Chromosome"/>
</dbReference>
<keyword evidence="1" id="KW-0812">Transmembrane</keyword>
<gene>
    <name evidence="2" type="ORF">soil367_08915</name>
</gene>
<dbReference type="KEGG" id="hmi:soil367_08915"/>
<name>A0A4P7XH25_9ALTE</name>
<evidence type="ECO:0000313" key="3">
    <source>
        <dbReference type="Proteomes" id="UP000298049"/>
    </source>
</evidence>
<evidence type="ECO:0000313" key="2">
    <source>
        <dbReference type="EMBL" id="QCF26035.1"/>
    </source>
</evidence>